<dbReference type="Proteomes" id="UP001642409">
    <property type="component" value="Unassembled WGS sequence"/>
</dbReference>
<dbReference type="EMBL" id="CATOUU010000137">
    <property type="protein sequence ID" value="CAI9917640.1"/>
    <property type="molecule type" value="Genomic_DNA"/>
</dbReference>
<name>A0AA86NEB8_9EUKA</name>
<accession>A0AA86NEB8</accession>
<evidence type="ECO:0000313" key="2">
    <source>
        <dbReference type="EMBL" id="CAI9917640.1"/>
    </source>
</evidence>
<keyword evidence="1" id="KW-0472">Membrane</keyword>
<proteinExistence type="predicted"/>
<comment type="caution">
    <text evidence="2">The sequence shown here is derived from an EMBL/GenBank/DDBJ whole genome shotgun (WGS) entry which is preliminary data.</text>
</comment>
<keyword evidence="1" id="KW-1133">Transmembrane helix</keyword>
<keyword evidence="4" id="KW-1185">Reference proteome</keyword>
<organism evidence="2">
    <name type="scientific">Hexamita inflata</name>
    <dbReference type="NCBI Taxonomy" id="28002"/>
    <lineage>
        <taxon>Eukaryota</taxon>
        <taxon>Metamonada</taxon>
        <taxon>Diplomonadida</taxon>
        <taxon>Hexamitidae</taxon>
        <taxon>Hexamitinae</taxon>
        <taxon>Hexamita</taxon>
    </lineage>
</organism>
<dbReference type="EMBL" id="CAXDID020000215">
    <property type="protein sequence ID" value="CAL6057575.1"/>
    <property type="molecule type" value="Genomic_DNA"/>
</dbReference>
<reference evidence="3 4" key="2">
    <citation type="submission" date="2024-07" db="EMBL/GenBank/DDBJ databases">
        <authorList>
            <person name="Akdeniz Z."/>
        </authorList>
    </citation>
    <scope>NUCLEOTIDE SEQUENCE [LARGE SCALE GENOMIC DNA]</scope>
</reference>
<feature type="transmembrane region" description="Helical" evidence="1">
    <location>
        <begin position="6"/>
        <end position="27"/>
    </location>
</feature>
<protein>
    <submittedName>
        <fullName evidence="3">Hypothetical_protein</fullName>
    </submittedName>
</protein>
<feature type="transmembrane region" description="Helical" evidence="1">
    <location>
        <begin position="39"/>
        <end position="56"/>
    </location>
</feature>
<evidence type="ECO:0000313" key="3">
    <source>
        <dbReference type="EMBL" id="CAL6057575.1"/>
    </source>
</evidence>
<dbReference type="AlphaFoldDB" id="A0AA86NEB8"/>
<sequence length="153" mass="18612">MHCFINLIKYLSSFLVYLILQIPNFGVYCRQWINFFKDSVALISFLVLYCQINYMYFRYSTWSFFFQAFQMAVTLLIIKQREYYIYILKKCGFAPANRCCSYLGQNSLLQPHRFENYSQNICRRSTKQWKLPQLLLVLKTILYQHAFKLFQNY</sequence>
<reference evidence="2" key="1">
    <citation type="submission" date="2023-06" db="EMBL/GenBank/DDBJ databases">
        <authorList>
            <person name="Kurt Z."/>
        </authorList>
    </citation>
    <scope>NUCLEOTIDE SEQUENCE</scope>
</reference>
<evidence type="ECO:0000256" key="1">
    <source>
        <dbReference type="SAM" id="Phobius"/>
    </source>
</evidence>
<evidence type="ECO:0000313" key="4">
    <source>
        <dbReference type="Proteomes" id="UP001642409"/>
    </source>
</evidence>
<keyword evidence="1" id="KW-0812">Transmembrane</keyword>
<gene>
    <name evidence="3" type="ORF">HINF_LOCUS47571</name>
    <name evidence="2" type="ORF">HINF_LOCUS5285</name>
</gene>